<dbReference type="AlphaFoldDB" id="A0A5N7BE75"/>
<evidence type="ECO:0000313" key="2">
    <source>
        <dbReference type="EMBL" id="KAE8380084.1"/>
    </source>
</evidence>
<reference evidence="2 3" key="1">
    <citation type="submission" date="2019-04" db="EMBL/GenBank/DDBJ databases">
        <title>Friends and foes A comparative genomics studyof 23 Aspergillus species from section Flavi.</title>
        <authorList>
            <consortium name="DOE Joint Genome Institute"/>
            <person name="Kjaerbolling I."/>
            <person name="Vesth T."/>
            <person name="Frisvad J.C."/>
            <person name="Nybo J.L."/>
            <person name="Theobald S."/>
            <person name="Kildgaard S."/>
            <person name="Isbrandt T."/>
            <person name="Kuo A."/>
            <person name="Sato A."/>
            <person name="Lyhne E.K."/>
            <person name="Kogle M.E."/>
            <person name="Wiebenga A."/>
            <person name="Kun R.S."/>
            <person name="Lubbers R.J."/>
            <person name="Makela M.R."/>
            <person name="Barry K."/>
            <person name="Chovatia M."/>
            <person name="Clum A."/>
            <person name="Daum C."/>
            <person name="Haridas S."/>
            <person name="He G."/>
            <person name="LaButti K."/>
            <person name="Lipzen A."/>
            <person name="Mondo S."/>
            <person name="Riley R."/>
            <person name="Salamov A."/>
            <person name="Simmons B.A."/>
            <person name="Magnuson J.K."/>
            <person name="Henrissat B."/>
            <person name="Mortensen U.H."/>
            <person name="Larsen T.O."/>
            <person name="Devries R.P."/>
            <person name="Grigoriev I.V."/>
            <person name="Machida M."/>
            <person name="Baker S.E."/>
            <person name="Andersen M.R."/>
        </authorList>
    </citation>
    <scope>NUCLEOTIDE SEQUENCE [LARGE SCALE GENOMIC DNA]</scope>
    <source>
        <strain evidence="2 3">IBT 29228</strain>
    </source>
</reference>
<dbReference type="EMBL" id="ML736185">
    <property type="protein sequence ID" value="KAE8380084.1"/>
    <property type="molecule type" value="Genomic_DNA"/>
</dbReference>
<gene>
    <name evidence="2" type="ORF">BDV26DRAFT_290644</name>
</gene>
<evidence type="ECO:0000313" key="3">
    <source>
        <dbReference type="Proteomes" id="UP000326198"/>
    </source>
</evidence>
<proteinExistence type="predicted"/>
<accession>A0A5N7BE75</accession>
<organism evidence="2 3">
    <name type="scientific">Aspergillus bertholletiae</name>
    <dbReference type="NCBI Taxonomy" id="1226010"/>
    <lineage>
        <taxon>Eukaryota</taxon>
        <taxon>Fungi</taxon>
        <taxon>Dikarya</taxon>
        <taxon>Ascomycota</taxon>
        <taxon>Pezizomycotina</taxon>
        <taxon>Eurotiomycetes</taxon>
        <taxon>Eurotiomycetidae</taxon>
        <taxon>Eurotiales</taxon>
        <taxon>Aspergillaceae</taxon>
        <taxon>Aspergillus</taxon>
        <taxon>Aspergillus subgen. Circumdati</taxon>
    </lineage>
</organism>
<keyword evidence="3" id="KW-1185">Reference proteome</keyword>
<name>A0A5N7BE75_9EURO</name>
<evidence type="ECO:0000256" key="1">
    <source>
        <dbReference type="SAM" id="MobiDB-lite"/>
    </source>
</evidence>
<feature type="region of interest" description="Disordered" evidence="1">
    <location>
        <begin position="15"/>
        <end position="38"/>
    </location>
</feature>
<dbReference type="Proteomes" id="UP000326198">
    <property type="component" value="Unassembled WGS sequence"/>
</dbReference>
<sequence length="185" mass="20125">MVRRCTMYLDAIGGGSSSRRVSPSGLHKKRDRRGIWGPGRKQRDVAFVIPSIRRPDPDICIAVDIATAVLIKIDMSAEEALDSVLGVPGRSSEPVRLVPAGLSFMWDRPGRQSELARSPRLRVAVQSWRTRDDPKSHPTPCLFSTPGMLVALARGTWASCGVEIEPAFRHYHPGTAGTGVPCKSG</sequence>
<protein>
    <submittedName>
        <fullName evidence="2">Uncharacterized protein</fullName>
    </submittedName>
</protein>